<accession>A0A895KQ72</accession>
<dbReference type="PANTHER" id="PTHR30012">
    <property type="entry name" value="GENERAL SECRETION PATHWAY PROTEIN"/>
    <property type="match status" value="1"/>
</dbReference>
<comment type="subcellular location">
    <subcellularLocation>
        <location evidence="1">Cell membrane</location>
        <topology evidence="1">Multi-pass membrane protein</topology>
    </subcellularLocation>
</comment>
<feature type="transmembrane region" description="Helical" evidence="6">
    <location>
        <begin position="170"/>
        <end position="192"/>
    </location>
</feature>
<dbReference type="InterPro" id="IPR018076">
    <property type="entry name" value="T2SS_GspF_dom"/>
</dbReference>
<evidence type="ECO:0000313" key="8">
    <source>
        <dbReference type="EMBL" id="QRZ58740.1"/>
    </source>
</evidence>
<keyword evidence="4 6" id="KW-1133">Transmembrane helix</keyword>
<evidence type="ECO:0000256" key="6">
    <source>
        <dbReference type="SAM" id="Phobius"/>
    </source>
</evidence>
<keyword evidence="2" id="KW-1003">Cell membrane</keyword>
<keyword evidence="5 6" id="KW-0472">Membrane</keyword>
<feature type="domain" description="Type II secretion system protein GspF" evidence="7">
    <location>
        <begin position="292"/>
        <end position="394"/>
    </location>
</feature>
<evidence type="ECO:0000256" key="4">
    <source>
        <dbReference type="ARBA" id="ARBA00022989"/>
    </source>
</evidence>
<dbReference type="PANTHER" id="PTHR30012:SF0">
    <property type="entry name" value="TYPE II SECRETION SYSTEM PROTEIN F-RELATED"/>
    <property type="match status" value="1"/>
</dbReference>
<keyword evidence="3 6" id="KW-0812">Transmembrane</keyword>
<reference evidence="8" key="1">
    <citation type="journal article" date="2021" name="bioRxiv">
        <title>Ancestral mitochondrial apparatus derived from the bacterial type II secretion system.</title>
        <authorList>
            <person name="Horvathova L."/>
            <person name="Zarsky V."/>
            <person name="Panek T."/>
            <person name="Derelle R."/>
            <person name="Pyrih J."/>
            <person name="Motyckova A."/>
            <person name="Klapst'ova V."/>
            <person name="Vinopalova M."/>
            <person name="Markova L."/>
            <person name="Voleman L."/>
            <person name="Klimes V."/>
            <person name="Petru M."/>
            <person name="Vaitova Z."/>
            <person name="Cepicka I."/>
            <person name="Hryzakova K."/>
            <person name="Harant K."/>
            <person name="Gray M.W."/>
            <person name="Chami M."/>
            <person name="Guilvout I."/>
            <person name="Francetic O."/>
            <person name="Lang B.F."/>
            <person name="Vlcek C."/>
            <person name="Tsaousis A.D."/>
            <person name="Elias M."/>
            <person name="Dolezal P."/>
        </authorList>
    </citation>
    <scope>NUCLEOTIDE SEQUENCE</scope>
    <source>
        <strain evidence="8">ATCC 50740</strain>
    </source>
</reference>
<proteinExistence type="predicted"/>
<dbReference type="Pfam" id="PF00482">
    <property type="entry name" value="T2SSF"/>
    <property type="match status" value="1"/>
</dbReference>
<dbReference type="EMBL" id="MT460912">
    <property type="protein sequence ID" value="QRZ58740.1"/>
    <property type="molecule type" value="Genomic_DNA"/>
</dbReference>
<dbReference type="GO" id="GO:0005886">
    <property type="term" value="C:plasma membrane"/>
    <property type="evidence" value="ECO:0007669"/>
    <property type="project" value="UniProtKB-SubCell"/>
</dbReference>
<evidence type="ECO:0000256" key="1">
    <source>
        <dbReference type="ARBA" id="ARBA00004651"/>
    </source>
</evidence>
<evidence type="ECO:0000256" key="3">
    <source>
        <dbReference type="ARBA" id="ARBA00022692"/>
    </source>
</evidence>
<sequence>MADKRAIERLKRLMDQMQPRMLSAITPHLAQSATGRQVNFIYKVIRSLQGSGSLSSKSLQAFNNILFLVNSIPQSMNSFSIFDIILRSSSRESDLLPFLAQLKIPKSALGGTDYKTFIATLSRVQQYLPSWYYSALVLGRALGSFDKILLFCAQKLARDIRISASITGGLAYPAFMVTLSVVAIAVLSVSIIPQHIQTFEGMGLPVPALLRYFNYLMNMVPYHWFALAVLVPWSFSAQYLPFKTFMRLEYIRMHTPLGHLRFLEDKAMLLHMLSLLDKEQLSSKLILVCTNISGNPVLQDMVEQMAAQAKYGGNAEDILSFLLKQKHVFTPYEIAYLQACILSGKHSIVQDGLRYVSQMVMKEYNTRLQSLLKVVSPVTTLLVGVLVAMIAVLGIGPLVQLTDALKL</sequence>
<dbReference type="InterPro" id="IPR003004">
    <property type="entry name" value="GspF/PilC"/>
</dbReference>
<evidence type="ECO:0000259" key="7">
    <source>
        <dbReference type="Pfam" id="PF00482"/>
    </source>
</evidence>
<feature type="transmembrane region" description="Helical" evidence="6">
    <location>
        <begin position="371"/>
        <end position="399"/>
    </location>
</feature>
<gene>
    <name evidence="8" type="primary">GspF</name>
</gene>
<organism evidence="8">
    <name type="scientific">Malawimonas jakobiformis</name>
    <name type="common">Flagellated protozoan</name>
    <dbReference type="NCBI Taxonomy" id="136089"/>
    <lineage>
        <taxon>Eukaryota</taxon>
        <taxon>Malawimonadida</taxon>
        <taxon>Malawimonadidae</taxon>
        <taxon>Malawimonas</taxon>
    </lineage>
</organism>
<evidence type="ECO:0000256" key="2">
    <source>
        <dbReference type="ARBA" id="ARBA00022475"/>
    </source>
</evidence>
<feature type="transmembrane region" description="Helical" evidence="6">
    <location>
        <begin position="222"/>
        <end position="242"/>
    </location>
</feature>
<dbReference type="AlphaFoldDB" id="A0A895KQ72"/>
<evidence type="ECO:0000256" key="5">
    <source>
        <dbReference type="ARBA" id="ARBA00023136"/>
    </source>
</evidence>
<protein>
    <submittedName>
        <fullName evidence="8">General secretion pathway protein F</fullName>
    </submittedName>
</protein>
<name>A0A895KQ72_MALJA</name>